<accession>A0A8S5TM89</accession>
<name>A0A8S5TM89_9CAUD</name>
<reference evidence="1" key="1">
    <citation type="journal article" date="2021" name="Proc. Natl. Acad. Sci. U.S.A.">
        <title>A Catalog of Tens of Thousands of Viruses from Human Metagenomes Reveals Hidden Associations with Chronic Diseases.</title>
        <authorList>
            <person name="Tisza M.J."/>
            <person name="Buck C.B."/>
        </authorList>
    </citation>
    <scope>NUCLEOTIDE SEQUENCE</scope>
    <source>
        <strain evidence="1">Ct9UA16</strain>
    </source>
</reference>
<dbReference type="EMBL" id="BK032859">
    <property type="protein sequence ID" value="DAF64413.1"/>
    <property type="molecule type" value="Genomic_DNA"/>
</dbReference>
<evidence type="ECO:0000313" key="1">
    <source>
        <dbReference type="EMBL" id="DAF64413.1"/>
    </source>
</evidence>
<protein>
    <submittedName>
        <fullName evidence="1">Uncharacterized protein</fullName>
    </submittedName>
</protein>
<sequence>MRKRMSLMSVDEASMYLREVIYIPPHQIRLLAREGQCTFCIAIKNPSGSYSYHIRLDRLEQFKRGDIGLMVS</sequence>
<proteinExistence type="predicted"/>
<organism evidence="1">
    <name type="scientific">Siphoviridae sp. ct9UA16</name>
    <dbReference type="NCBI Taxonomy" id="2827793"/>
    <lineage>
        <taxon>Viruses</taxon>
        <taxon>Duplodnaviria</taxon>
        <taxon>Heunggongvirae</taxon>
        <taxon>Uroviricota</taxon>
        <taxon>Caudoviricetes</taxon>
    </lineage>
</organism>